<feature type="domain" description="ABC-2 type transporter transmembrane" evidence="8">
    <location>
        <begin position="226"/>
        <end position="355"/>
    </location>
</feature>
<evidence type="ECO:0000256" key="4">
    <source>
        <dbReference type="ARBA" id="ARBA00022989"/>
    </source>
</evidence>
<gene>
    <name evidence="9" type="ORF">IscW_ISCW006660</name>
</gene>
<dbReference type="PANTHER" id="PTHR48041:SF78">
    <property type="entry name" value="ABC TRANSPORTER EXPRESSED IN TRACHEA, ISOFORM A"/>
    <property type="match status" value="1"/>
</dbReference>
<dbReference type="EMBL" id="ABJB010137737">
    <property type="status" value="NOT_ANNOTATED_CDS"/>
    <property type="molecule type" value="Genomic_DNA"/>
</dbReference>
<feature type="region of interest" description="Disordered" evidence="6">
    <location>
        <begin position="153"/>
        <end position="190"/>
    </location>
</feature>
<dbReference type="Gene3D" id="3.40.50.300">
    <property type="entry name" value="P-loop containing nucleotide triphosphate hydrolases"/>
    <property type="match status" value="1"/>
</dbReference>
<proteinExistence type="predicted"/>
<evidence type="ECO:0000259" key="8">
    <source>
        <dbReference type="Pfam" id="PF01061"/>
    </source>
</evidence>
<feature type="transmembrane region" description="Helical" evidence="7">
    <location>
        <begin position="390"/>
        <end position="412"/>
    </location>
</feature>
<dbReference type="VEuPathDB" id="VectorBase:ISCI006660"/>
<evidence type="ECO:0000256" key="2">
    <source>
        <dbReference type="ARBA" id="ARBA00022448"/>
    </source>
</evidence>
<dbReference type="GO" id="GO:0016020">
    <property type="term" value="C:membrane"/>
    <property type="evidence" value="ECO:0007669"/>
    <property type="project" value="UniProtKB-SubCell"/>
</dbReference>
<reference evidence="10" key="2">
    <citation type="submission" date="2020-05" db="UniProtKB">
        <authorList>
            <consortium name="EnsemblMetazoa"/>
        </authorList>
    </citation>
    <scope>IDENTIFICATION</scope>
    <source>
        <strain evidence="10">wikel</strain>
    </source>
</reference>
<dbReference type="PaxDb" id="6945-B7PMR6"/>
<dbReference type="EMBL" id="ABJB010660590">
    <property type="status" value="NOT_ANNOTATED_CDS"/>
    <property type="molecule type" value="Genomic_DNA"/>
</dbReference>
<dbReference type="AlphaFoldDB" id="B7PMR6"/>
<evidence type="ECO:0000256" key="1">
    <source>
        <dbReference type="ARBA" id="ARBA00004141"/>
    </source>
</evidence>
<keyword evidence="5 7" id="KW-0472">Membrane</keyword>
<dbReference type="GO" id="GO:0140359">
    <property type="term" value="F:ABC-type transporter activity"/>
    <property type="evidence" value="ECO:0007669"/>
    <property type="project" value="InterPro"/>
</dbReference>
<evidence type="ECO:0000256" key="7">
    <source>
        <dbReference type="SAM" id="Phobius"/>
    </source>
</evidence>
<dbReference type="InParanoid" id="B7PMR6"/>
<dbReference type="EMBL" id="ABJB010145061">
    <property type="status" value="NOT_ANNOTATED_CDS"/>
    <property type="molecule type" value="Genomic_DNA"/>
</dbReference>
<dbReference type="SUPFAM" id="SSF52540">
    <property type="entry name" value="P-loop containing nucleoside triphosphate hydrolases"/>
    <property type="match status" value="1"/>
</dbReference>
<evidence type="ECO:0000313" key="11">
    <source>
        <dbReference type="Proteomes" id="UP000001555"/>
    </source>
</evidence>
<dbReference type="Pfam" id="PF01061">
    <property type="entry name" value="ABC2_membrane"/>
    <property type="match status" value="1"/>
</dbReference>
<feature type="compositionally biased region" description="Basic and acidic residues" evidence="6">
    <location>
        <begin position="171"/>
        <end position="185"/>
    </location>
</feature>
<protein>
    <submittedName>
        <fullName evidence="9 10">ABC transporter, putative</fullName>
    </submittedName>
</protein>
<evidence type="ECO:0000313" key="10">
    <source>
        <dbReference type="EnsemblMetazoa" id="ISCW006660-PA"/>
    </source>
</evidence>
<keyword evidence="2" id="KW-0813">Transport</keyword>
<dbReference type="VEuPathDB" id="VectorBase:ISCP_037685"/>
<dbReference type="PANTHER" id="PTHR48041">
    <property type="entry name" value="ABC TRANSPORTER G FAMILY MEMBER 28"/>
    <property type="match status" value="1"/>
</dbReference>
<feature type="transmembrane region" description="Helical" evidence="7">
    <location>
        <begin position="239"/>
        <end position="264"/>
    </location>
</feature>
<dbReference type="InterPro" id="IPR027417">
    <property type="entry name" value="P-loop_NTPase"/>
</dbReference>
<evidence type="ECO:0000256" key="6">
    <source>
        <dbReference type="SAM" id="MobiDB-lite"/>
    </source>
</evidence>
<dbReference type="EMBL" id="ABJB010721992">
    <property type="status" value="NOT_ANNOTATED_CDS"/>
    <property type="molecule type" value="Genomic_DNA"/>
</dbReference>
<dbReference type="EMBL" id="ABJB010747526">
    <property type="status" value="NOT_ANNOTATED_CDS"/>
    <property type="molecule type" value="Genomic_DNA"/>
</dbReference>
<keyword evidence="3 7" id="KW-0812">Transmembrane</keyword>
<comment type="subcellular location">
    <subcellularLocation>
        <location evidence="1">Membrane</location>
        <topology evidence="1">Multi-pass membrane protein</topology>
    </subcellularLocation>
</comment>
<sequence length="420" mass="47631">MERWSLMDVRRVPVAKISKTHKRLLTCAEQLINAQPLIFVDDPTRNVDASQARICMRTLKYLAYKGHTVVAVISNPSINMMKYFNKLYVLTEGRLIYSGSPMEMKSSLGAHGFVCPAELPITEYMLQVSAKMHGGLRALAETEAIKAREAIEAKSSEAGPSDAPVVTVDPGFKEEGADGNEEAKPSSRRKGSMANIFEGRVEVDSRDHLSLIFNRFIFYTYRSSHAIHEQRYSLYSKRIYFMARIFSEIVYELMFSLAAGIFNYYLSHQLREESRIFFFLCFSFQVCVLSQALGMLIGSCFDYEIGCMVSATVFAHALLFLGFFFPAKDLAVHAVWLPYTSYLFYAFNGAMTAVFGWKRTLRCPEGSPRSCPFSSGDQVLARYWIDENLLYANVVALPVLTLALWAAAYCVLSFRIKWRF</sequence>
<dbReference type="EMBL" id="ABJB010843714">
    <property type="status" value="NOT_ANNOTATED_CDS"/>
    <property type="molecule type" value="Genomic_DNA"/>
</dbReference>
<evidence type="ECO:0000313" key="9">
    <source>
        <dbReference type="EMBL" id="EEC07888.1"/>
    </source>
</evidence>
<name>B7PMR6_IXOSC</name>
<evidence type="ECO:0000256" key="5">
    <source>
        <dbReference type="ARBA" id="ARBA00023136"/>
    </source>
</evidence>
<dbReference type="EMBL" id="ABJB010922238">
    <property type="status" value="NOT_ANNOTATED_CDS"/>
    <property type="molecule type" value="Genomic_DNA"/>
</dbReference>
<dbReference type="InterPro" id="IPR013525">
    <property type="entry name" value="ABC2_TM"/>
</dbReference>
<dbReference type="EMBL" id="DS748934">
    <property type="protein sequence ID" value="EEC07888.1"/>
    <property type="molecule type" value="Genomic_DNA"/>
</dbReference>
<dbReference type="OrthoDB" id="66620at2759"/>
<reference evidence="9 11" key="1">
    <citation type="submission" date="2008-03" db="EMBL/GenBank/DDBJ databases">
        <title>Annotation of Ixodes scapularis.</title>
        <authorList>
            <consortium name="Ixodes scapularis Genome Project Consortium"/>
            <person name="Caler E."/>
            <person name="Hannick L.I."/>
            <person name="Bidwell S."/>
            <person name="Joardar V."/>
            <person name="Thiagarajan M."/>
            <person name="Amedeo P."/>
            <person name="Galinsky K.J."/>
            <person name="Schobel S."/>
            <person name="Inman J."/>
            <person name="Hostetler J."/>
            <person name="Miller J."/>
            <person name="Hammond M."/>
            <person name="Megy K."/>
            <person name="Lawson D."/>
            <person name="Kodira C."/>
            <person name="Sutton G."/>
            <person name="Meyer J."/>
            <person name="Hill C.A."/>
            <person name="Birren B."/>
            <person name="Nene V."/>
            <person name="Collins F."/>
            <person name="Alarcon-Chaidez F."/>
            <person name="Wikel S."/>
            <person name="Strausberg R."/>
        </authorList>
    </citation>
    <scope>NUCLEOTIDE SEQUENCE [LARGE SCALE GENOMIC DNA]</scope>
    <source>
        <strain evidence="11">Wikel</strain>
        <strain evidence="9">Wikel colony</strain>
    </source>
</reference>
<dbReference type="InterPro" id="IPR050352">
    <property type="entry name" value="ABCG_transporters"/>
</dbReference>
<accession>B7PMR6</accession>
<evidence type="ECO:0000256" key="3">
    <source>
        <dbReference type="ARBA" id="ARBA00022692"/>
    </source>
</evidence>
<dbReference type="VEuPathDB" id="VectorBase:ISCW006660"/>
<feature type="transmembrane region" description="Helical" evidence="7">
    <location>
        <begin position="276"/>
        <end position="297"/>
    </location>
</feature>
<dbReference type="STRING" id="6945.B7PMR6"/>
<organism>
    <name type="scientific">Ixodes scapularis</name>
    <name type="common">Black-legged tick</name>
    <name type="synonym">Deer tick</name>
    <dbReference type="NCBI Taxonomy" id="6945"/>
    <lineage>
        <taxon>Eukaryota</taxon>
        <taxon>Metazoa</taxon>
        <taxon>Ecdysozoa</taxon>
        <taxon>Arthropoda</taxon>
        <taxon>Chelicerata</taxon>
        <taxon>Arachnida</taxon>
        <taxon>Acari</taxon>
        <taxon>Parasitiformes</taxon>
        <taxon>Ixodida</taxon>
        <taxon>Ixodoidea</taxon>
        <taxon>Ixodidae</taxon>
        <taxon>Ixodinae</taxon>
        <taxon>Ixodes</taxon>
    </lineage>
</organism>
<dbReference type="EMBL" id="ABJB010694611">
    <property type="status" value="NOT_ANNOTATED_CDS"/>
    <property type="molecule type" value="Genomic_DNA"/>
</dbReference>
<feature type="transmembrane region" description="Helical" evidence="7">
    <location>
        <begin position="336"/>
        <end position="357"/>
    </location>
</feature>
<keyword evidence="11" id="KW-1185">Reference proteome</keyword>
<keyword evidence="4 7" id="KW-1133">Transmembrane helix</keyword>
<feature type="transmembrane region" description="Helical" evidence="7">
    <location>
        <begin position="303"/>
        <end position="324"/>
    </location>
</feature>
<dbReference type="EnsemblMetazoa" id="ISCW006660-RA">
    <property type="protein sequence ID" value="ISCW006660-PA"/>
    <property type="gene ID" value="ISCW006660"/>
</dbReference>
<dbReference type="HOGENOM" id="CLU_654325_0_0_1"/>
<dbReference type="EMBL" id="ABJB010631965">
    <property type="status" value="NOT_ANNOTATED_CDS"/>
    <property type="molecule type" value="Genomic_DNA"/>
</dbReference>
<dbReference type="Proteomes" id="UP000001555">
    <property type="component" value="Unassembled WGS sequence"/>
</dbReference>